<name>A0A6J7WSA6_9CAUD</name>
<accession>A0A6J7WSA6</accession>
<reference evidence="1" key="1">
    <citation type="submission" date="2020-05" db="EMBL/GenBank/DDBJ databases">
        <authorList>
            <person name="Chiriac C."/>
            <person name="Salcher M."/>
            <person name="Ghai R."/>
            <person name="Kavagutti S V."/>
        </authorList>
    </citation>
    <scope>NUCLEOTIDE SEQUENCE</scope>
</reference>
<organism evidence="1">
    <name type="scientific">uncultured Caudovirales phage</name>
    <dbReference type="NCBI Taxonomy" id="2100421"/>
    <lineage>
        <taxon>Viruses</taxon>
        <taxon>Duplodnaviria</taxon>
        <taxon>Heunggongvirae</taxon>
        <taxon>Uroviricota</taxon>
        <taxon>Caudoviricetes</taxon>
        <taxon>Peduoviridae</taxon>
        <taxon>Maltschvirus</taxon>
        <taxon>Maltschvirus maltsch</taxon>
    </lineage>
</organism>
<gene>
    <name evidence="1" type="ORF">UFOVP204_65</name>
</gene>
<dbReference type="EMBL" id="LR798257">
    <property type="protein sequence ID" value="CAB5218183.1"/>
    <property type="molecule type" value="Genomic_DNA"/>
</dbReference>
<sequence>MICAYDKCEGQKEFTPKTHNQKYCSDECCRIATNQKLKDAYYEKKARLAGKERICKSKGCNVILSRYNPEKYCMDCINKDKEEQRKRIRQMVKNVNR</sequence>
<evidence type="ECO:0000313" key="1">
    <source>
        <dbReference type="EMBL" id="CAB5218183.1"/>
    </source>
</evidence>
<proteinExistence type="predicted"/>
<protein>
    <submittedName>
        <fullName evidence="1">Uncharacterized protein</fullName>
    </submittedName>
</protein>